<evidence type="ECO:0000313" key="7">
    <source>
        <dbReference type="EMBL" id="NEN22718.1"/>
    </source>
</evidence>
<gene>
    <name evidence="7" type="ORF">G3O08_04260</name>
</gene>
<dbReference type="Proteomes" id="UP000486602">
    <property type="component" value="Unassembled WGS sequence"/>
</dbReference>
<keyword evidence="3 6" id="KW-0812">Transmembrane</keyword>
<feature type="transmembrane region" description="Helical" evidence="6">
    <location>
        <begin position="334"/>
        <end position="356"/>
    </location>
</feature>
<feature type="transmembrane region" description="Helical" evidence="6">
    <location>
        <begin position="83"/>
        <end position="107"/>
    </location>
</feature>
<evidence type="ECO:0000256" key="3">
    <source>
        <dbReference type="ARBA" id="ARBA00022692"/>
    </source>
</evidence>
<comment type="subcellular location">
    <subcellularLocation>
        <location evidence="1">Cell membrane</location>
        <topology evidence="1">Multi-pass membrane protein</topology>
    </subcellularLocation>
</comment>
<proteinExistence type="predicted"/>
<accession>A0A7K3WMG3</accession>
<feature type="transmembrane region" description="Helical" evidence="6">
    <location>
        <begin position="446"/>
        <end position="468"/>
    </location>
</feature>
<name>A0A7K3WMG3_9FLAO</name>
<organism evidence="7 8">
    <name type="scientific">Cryomorpha ignava</name>
    <dbReference type="NCBI Taxonomy" id="101383"/>
    <lineage>
        <taxon>Bacteria</taxon>
        <taxon>Pseudomonadati</taxon>
        <taxon>Bacteroidota</taxon>
        <taxon>Flavobacteriia</taxon>
        <taxon>Flavobacteriales</taxon>
        <taxon>Cryomorphaceae</taxon>
        <taxon>Cryomorpha</taxon>
    </lineage>
</organism>
<evidence type="ECO:0000256" key="2">
    <source>
        <dbReference type="ARBA" id="ARBA00022475"/>
    </source>
</evidence>
<feature type="transmembrane region" description="Helical" evidence="6">
    <location>
        <begin position="422"/>
        <end position="440"/>
    </location>
</feature>
<feature type="transmembrane region" description="Helical" evidence="6">
    <location>
        <begin position="12"/>
        <end position="33"/>
    </location>
</feature>
<dbReference type="AlphaFoldDB" id="A0A7K3WMG3"/>
<dbReference type="PANTHER" id="PTHR30250:SF11">
    <property type="entry name" value="O-ANTIGEN TRANSPORTER-RELATED"/>
    <property type="match status" value="1"/>
</dbReference>
<evidence type="ECO:0000256" key="6">
    <source>
        <dbReference type="SAM" id="Phobius"/>
    </source>
</evidence>
<feature type="transmembrane region" description="Helical" evidence="6">
    <location>
        <begin position="261"/>
        <end position="280"/>
    </location>
</feature>
<comment type="caution">
    <text evidence="7">The sequence shown here is derived from an EMBL/GenBank/DDBJ whole genome shotgun (WGS) entry which is preliminary data.</text>
</comment>
<feature type="transmembrane region" description="Helical" evidence="6">
    <location>
        <begin position="363"/>
        <end position="383"/>
    </location>
</feature>
<dbReference type="InterPro" id="IPR002797">
    <property type="entry name" value="Polysacc_synth"/>
</dbReference>
<dbReference type="RefSeq" id="WP_163283446.1">
    <property type="nucleotide sequence ID" value="NZ_JAAGVY010000005.1"/>
</dbReference>
<sequence>MIKDLRNTFKQTAIYGVVSLLVKVAGLILLPIYANSLSTEAFGLLGWFELITLFFVGVISFSLPSSMLRLASEKDDIESQNKIYATSLLMILFFGGIFLAIFLPLNSILSRVIFETDEYAPYFTIAFISIVIEILGVLPLQLLRLREKSTQYLGFFGLKLLSLIGFIWYFVSVKDMGVYGALWGFLCANITFLISTFFFQFKNLVLKFDKKAAREMYYFGAPLIFTTIAGTLLTIADRIIIEIYGELSDLGIYTMAYKIGSLSNLLIIGSFSLGFLPIAFKKFGDANFDRFYSKMFTYFIGITILVTLVVSLFSKEGIKLISSTNPDYWLAVNLVPFIAYMFLFKALTNYISYIFLLTKHTKYQAYVTIAGMVINIALNFLLIPRYNMQGAILATGISYICMTIMTYKMAQQNYRIDYEFKRITVLMVSCAVFIAIGIFFNDLDLLSRIIIKTGLTVGYVVFIFYAVADKVEREKVQKITGMIRKGGIKEFLTSFKKD</sequence>
<keyword evidence="4 6" id="KW-1133">Transmembrane helix</keyword>
<protein>
    <submittedName>
        <fullName evidence="7">Oligosaccharide flippase family protein</fullName>
    </submittedName>
</protein>
<keyword evidence="8" id="KW-1185">Reference proteome</keyword>
<feature type="transmembrane region" description="Helical" evidence="6">
    <location>
        <begin position="45"/>
        <end position="63"/>
    </location>
</feature>
<feature type="transmembrane region" description="Helical" evidence="6">
    <location>
        <begin position="219"/>
        <end position="241"/>
    </location>
</feature>
<evidence type="ECO:0000256" key="1">
    <source>
        <dbReference type="ARBA" id="ARBA00004651"/>
    </source>
</evidence>
<evidence type="ECO:0000313" key="8">
    <source>
        <dbReference type="Proteomes" id="UP000486602"/>
    </source>
</evidence>
<evidence type="ECO:0000256" key="5">
    <source>
        <dbReference type="ARBA" id="ARBA00023136"/>
    </source>
</evidence>
<keyword evidence="2" id="KW-1003">Cell membrane</keyword>
<dbReference type="Pfam" id="PF01943">
    <property type="entry name" value="Polysacc_synt"/>
    <property type="match status" value="1"/>
</dbReference>
<feature type="transmembrane region" description="Helical" evidence="6">
    <location>
        <begin position="152"/>
        <end position="171"/>
    </location>
</feature>
<feature type="transmembrane region" description="Helical" evidence="6">
    <location>
        <begin position="119"/>
        <end position="140"/>
    </location>
</feature>
<reference evidence="7 8" key="1">
    <citation type="submission" date="2020-02" db="EMBL/GenBank/DDBJ databases">
        <title>Out from the shadows clarifying the taxonomy of the family Cryomorphaceae and related taxa by utilizing the GTDB taxonomic framework.</title>
        <authorList>
            <person name="Bowman J.P."/>
        </authorList>
    </citation>
    <scope>NUCLEOTIDE SEQUENCE [LARGE SCALE GENOMIC DNA]</scope>
    <source>
        <strain evidence="7 8">QSSC 1-22</strain>
    </source>
</reference>
<dbReference type="PANTHER" id="PTHR30250">
    <property type="entry name" value="PST FAMILY PREDICTED COLANIC ACID TRANSPORTER"/>
    <property type="match status" value="1"/>
</dbReference>
<evidence type="ECO:0000256" key="4">
    <source>
        <dbReference type="ARBA" id="ARBA00022989"/>
    </source>
</evidence>
<dbReference type="EMBL" id="JAAGVY010000005">
    <property type="protein sequence ID" value="NEN22718.1"/>
    <property type="molecule type" value="Genomic_DNA"/>
</dbReference>
<feature type="transmembrane region" description="Helical" evidence="6">
    <location>
        <begin position="177"/>
        <end position="199"/>
    </location>
</feature>
<dbReference type="GO" id="GO:0005886">
    <property type="term" value="C:plasma membrane"/>
    <property type="evidence" value="ECO:0007669"/>
    <property type="project" value="UniProtKB-SubCell"/>
</dbReference>
<feature type="transmembrane region" description="Helical" evidence="6">
    <location>
        <begin position="389"/>
        <end position="410"/>
    </location>
</feature>
<keyword evidence="5 6" id="KW-0472">Membrane</keyword>
<dbReference type="InterPro" id="IPR050833">
    <property type="entry name" value="Poly_Biosynth_Transport"/>
</dbReference>
<feature type="transmembrane region" description="Helical" evidence="6">
    <location>
        <begin position="292"/>
        <end position="314"/>
    </location>
</feature>